<protein>
    <recommendedName>
        <fullName evidence="1">F-box domain-containing protein</fullName>
    </recommendedName>
</protein>
<evidence type="ECO:0000313" key="2">
    <source>
        <dbReference type="EMBL" id="GMT02587.1"/>
    </source>
</evidence>
<organism evidence="2 3">
    <name type="scientific">Pristionchus entomophagus</name>
    <dbReference type="NCBI Taxonomy" id="358040"/>
    <lineage>
        <taxon>Eukaryota</taxon>
        <taxon>Metazoa</taxon>
        <taxon>Ecdysozoa</taxon>
        <taxon>Nematoda</taxon>
        <taxon>Chromadorea</taxon>
        <taxon>Rhabditida</taxon>
        <taxon>Rhabditina</taxon>
        <taxon>Diplogasteromorpha</taxon>
        <taxon>Diplogasteroidea</taxon>
        <taxon>Neodiplogasteridae</taxon>
        <taxon>Pristionchus</taxon>
    </lineage>
</organism>
<gene>
    <name evidence="2" type="ORF">PENTCL1PPCAC_24761</name>
</gene>
<feature type="domain" description="F-box" evidence="1">
    <location>
        <begin position="15"/>
        <end position="51"/>
    </location>
</feature>
<dbReference type="EMBL" id="BTSX01000005">
    <property type="protein sequence ID" value="GMT02587.1"/>
    <property type="molecule type" value="Genomic_DNA"/>
</dbReference>
<sequence length="244" mass="28597">RKAKPKPELPSSDSILPTDILRIIISYADDAIGEMRLVCKLWHDLVEDVHYKTLDEPIADELVLTADNDRGIDIIVAELTFKHEFLYAFRSLCLLDFEWRTNDETFTATKNIHNVSSFRRPEEAFASVGSINRVVLRKMVDRTPYFFVVFRRVRINEIHVEELVLTSEYGRDVLKFIRERNIRCAHFEITDAEDGFNRENFLAKIAALVDVLRIKQCRVNERYLFYQCKDRSDPAQAVETRHQT</sequence>
<feature type="non-terminal residue" evidence="2">
    <location>
        <position position="1"/>
    </location>
</feature>
<evidence type="ECO:0000313" key="3">
    <source>
        <dbReference type="Proteomes" id="UP001432027"/>
    </source>
</evidence>
<evidence type="ECO:0000259" key="1">
    <source>
        <dbReference type="Pfam" id="PF00646"/>
    </source>
</evidence>
<comment type="caution">
    <text evidence="2">The sequence shown here is derived from an EMBL/GenBank/DDBJ whole genome shotgun (WGS) entry which is preliminary data.</text>
</comment>
<feature type="non-terminal residue" evidence="2">
    <location>
        <position position="244"/>
    </location>
</feature>
<keyword evidence="3" id="KW-1185">Reference proteome</keyword>
<dbReference type="Proteomes" id="UP001432027">
    <property type="component" value="Unassembled WGS sequence"/>
</dbReference>
<accession>A0AAV5U732</accession>
<dbReference type="AlphaFoldDB" id="A0AAV5U732"/>
<proteinExistence type="predicted"/>
<reference evidence="2" key="1">
    <citation type="submission" date="2023-10" db="EMBL/GenBank/DDBJ databases">
        <title>Genome assembly of Pristionchus species.</title>
        <authorList>
            <person name="Yoshida K."/>
            <person name="Sommer R.J."/>
        </authorList>
    </citation>
    <scope>NUCLEOTIDE SEQUENCE</scope>
    <source>
        <strain evidence="2">RS0144</strain>
    </source>
</reference>
<name>A0AAV5U732_9BILA</name>
<dbReference type="InterPro" id="IPR001810">
    <property type="entry name" value="F-box_dom"/>
</dbReference>
<dbReference type="Pfam" id="PF00646">
    <property type="entry name" value="F-box"/>
    <property type="match status" value="1"/>
</dbReference>